<protein>
    <submittedName>
        <fullName evidence="1">Metallo-dependent phosphatase</fullName>
    </submittedName>
</protein>
<dbReference type="EMBL" id="MU393644">
    <property type="protein sequence ID" value="KAI4859280.1"/>
    <property type="molecule type" value="Genomic_DNA"/>
</dbReference>
<comment type="caution">
    <text evidence="1">The sequence shown here is derived from an EMBL/GenBank/DDBJ whole genome shotgun (WGS) entry which is preliminary data.</text>
</comment>
<name>A0ACB9YK70_9PEZI</name>
<reference evidence="1 2" key="1">
    <citation type="journal article" date="2022" name="New Phytol.">
        <title>Ecological generalism drives hyperdiversity of secondary metabolite gene clusters in xylarialean endophytes.</title>
        <authorList>
            <person name="Franco M.E.E."/>
            <person name="Wisecaver J.H."/>
            <person name="Arnold A.E."/>
            <person name="Ju Y.M."/>
            <person name="Slot J.C."/>
            <person name="Ahrendt S."/>
            <person name="Moore L.P."/>
            <person name="Eastman K.E."/>
            <person name="Scott K."/>
            <person name="Konkel Z."/>
            <person name="Mondo S.J."/>
            <person name="Kuo A."/>
            <person name="Hayes R.D."/>
            <person name="Haridas S."/>
            <person name="Andreopoulos B."/>
            <person name="Riley R."/>
            <person name="LaButti K."/>
            <person name="Pangilinan J."/>
            <person name="Lipzen A."/>
            <person name="Amirebrahimi M."/>
            <person name="Yan J."/>
            <person name="Adam C."/>
            <person name="Keymanesh K."/>
            <person name="Ng V."/>
            <person name="Louie K."/>
            <person name="Northen T."/>
            <person name="Drula E."/>
            <person name="Henrissat B."/>
            <person name="Hsieh H.M."/>
            <person name="Youens-Clark K."/>
            <person name="Lutzoni F."/>
            <person name="Miadlikowska J."/>
            <person name="Eastwood D.C."/>
            <person name="Hamelin R.C."/>
            <person name="Grigoriev I.V."/>
            <person name="U'Ren J.M."/>
        </authorList>
    </citation>
    <scope>NUCLEOTIDE SEQUENCE [LARGE SCALE GENOMIC DNA]</scope>
    <source>
        <strain evidence="1 2">CBS 119005</strain>
    </source>
</reference>
<dbReference type="Proteomes" id="UP001497700">
    <property type="component" value="Unassembled WGS sequence"/>
</dbReference>
<keyword evidence="2" id="KW-1185">Reference proteome</keyword>
<organism evidence="1 2">
    <name type="scientific">Hypoxylon rubiginosum</name>
    <dbReference type="NCBI Taxonomy" id="110542"/>
    <lineage>
        <taxon>Eukaryota</taxon>
        <taxon>Fungi</taxon>
        <taxon>Dikarya</taxon>
        <taxon>Ascomycota</taxon>
        <taxon>Pezizomycotina</taxon>
        <taxon>Sordariomycetes</taxon>
        <taxon>Xylariomycetidae</taxon>
        <taxon>Xylariales</taxon>
        <taxon>Hypoxylaceae</taxon>
        <taxon>Hypoxylon</taxon>
    </lineage>
</organism>
<accession>A0ACB9YK70</accession>
<proteinExistence type="predicted"/>
<evidence type="ECO:0000313" key="1">
    <source>
        <dbReference type="EMBL" id="KAI4859280.1"/>
    </source>
</evidence>
<evidence type="ECO:0000313" key="2">
    <source>
        <dbReference type="Proteomes" id="UP001497700"/>
    </source>
</evidence>
<sequence length="324" mass="35529">MDATSVTTKFLVISDTHGADIPHAARHLPVDVAIHCGDLTEESKIDELRIALKQLQEIEAPLKLVIPGNHDFTMDVPTFKNNIANAPEPLDPALVRTEYGDYGEAKQMFEDMKAQGIHVLEEGTHQFELSNGALLSVYASPFTPSLHDSWGFHYPPEQHNFDIPKGVDVVITHGPPHGVMDFTASGRGAGCPNLFRAVAHAQPKLHCFGHIHEGWGAKLATWREHVGEAPANHFADIDHDESVVVEKLSGLTTTRFDTVASARAKRDRRAALEARGYAAARHGADDERPLRPGQTLFVNAAVEGSTVEFPAHMPWVVDIDLPHQ</sequence>
<gene>
    <name evidence="1" type="ORF">F4820DRAFT_467172</name>
</gene>